<protein>
    <recommendedName>
        <fullName evidence="4">NXPE C-terminal domain-containing protein</fullName>
    </recommendedName>
</protein>
<organism evidence="5 6">
    <name type="scientific">Anguilla anguilla</name>
    <name type="common">European freshwater eel</name>
    <name type="synonym">Muraena anguilla</name>
    <dbReference type="NCBI Taxonomy" id="7936"/>
    <lineage>
        <taxon>Eukaryota</taxon>
        <taxon>Metazoa</taxon>
        <taxon>Chordata</taxon>
        <taxon>Craniata</taxon>
        <taxon>Vertebrata</taxon>
        <taxon>Euteleostomi</taxon>
        <taxon>Actinopterygii</taxon>
        <taxon>Neopterygii</taxon>
        <taxon>Teleostei</taxon>
        <taxon>Anguilliformes</taxon>
        <taxon>Anguillidae</taxon>
        <taxon>Anguilla</taxon>
    </lineage>
</organism>
<feature type="region of interest" description="Disordered" evidence="2">
    <location>
        <begin position="36"/>
        <end position="81"/>
    </location>
</feature>
<keyword evidence="3" id="KW-0812">Transmembrane</keyword>
<dbReference type="InterPro" id="IPR026845">
    <property type="entry name" value="NXPH/NXPE"/>
</dbReference>
<dbReference type="InterPro" id="IPR013783">
    <property type="entry name" value="Ig-like_fold"/>
</dbReference>
<feature type="domain" description="NXPE C-terminal" evidence="4">
    <location>
        <begin position="344"/>
        <end position="564"/>
    </location>
</feature>
<dbReference type="PANTHER" id="PTHR16165:SF23">
    <property type="entry name" value="NEUREXOPHILIN AND PC-ESTERASE DOMAIN FAMILY, MEMBER 5"/>
    <property type="match status" value="1"/>
</dbReference>
<dbReference type="EMBL" id="JAFIRN010000003">
    <property type="protein sequence ID" value="KAG5853350.1"/>
    <property type="molecule type" value="Genomic_DNA"/>
</dbReference>
<comment type="similarity">
    <text evidence="1">Belongs to the NXPE family.</text>
</comment>
<dbReference type="GO" id="GO:0007399">
    <property type="term" value="P:nervous system development"/>
    <property type="evidence" value="ECO:0007669"/>
    <property type="project" value="UniProtKB-ARBA"/>
</dbReference>
<feature type="compositionally biased region" description="Polar residues" evidence="2">
    <location>
        <begin position="50"/>
        <end position="72"/>
    </location>
</feature>
<dbReference type="SUPFAM" id="SSF81296">
    <property type="entry name" value="E set domains"/>
    <property type="match status" value="1"/>
</dbReference>
<comment type="caution">
    <text evidence="5">The sequence shown here is derived from an EMBL/GenBank/DDBJ whole genome shotgun (WGS) entry which is preliminary data.</text>
</comment>
<keyword evidence="3" id="KW-1133">Transmembrane helix</keyword>
<evidence type="ECO:0000313" key="5">
    <source>
        <dbReference type="EMBL" id="KAG5853350.1"/>
    </source>
</evidence>
<dbReference type="Gene3D" id="2.60.40.10">
    <property type="entry name" value="Immunoglobulins"/>
    <property type="match status" value="1"/>
</dbReference>
<dbReference type="InterPro" id="IPR057106">
    <property type="entry name" value="NXPE4_C"/>
</dbReference>
<name>A0A9D3S3E6_ANGAN</name>
<sequence length="566" mass="63631">MNLIKNEMRVLLMISPVILFVFSYFVYVYDKQSEAQGKPPAPAPRHNLHSAVSSSPVAKQQPTAQDATQNPPASEDAPSEIGSEERAALLASLWWPPLNKTVSSVAEATDGAKCSYRVIDLRENYTVGGVVRVVLVARDGNGRPKTHGGDFFQAKLHNSGLKASTFGPVVDHLNGTYTVQFSLLWPGPAYVSIRLIHSSEAVQVIRRQRQQDPDKVCYFGYFVDGSRTETVVCNALPTPWLVGDGTGCCCQYTDPVTRESWFCRRPPSLPCRALIYHSSGRYQAKLSKFDASILHKTKTNVILPGRGAVIHVLPQDEDIRDTRPQCRPGLGTAMPAGFYFQDRWTSLQCRSRSFPTPALVSACLRDKQVYMLGDSTLRQWFEYLESAMPELKRLDLHTERLFGPRLAVDPQSNTLVQWRPHGLPVRMHRTPVADLHYIAREVQGMGGGEHTVVVLNIWAHFTTHPLDYYIRRLATIRPAVRALLQRSPRTLVAIKTANTGYKDVYGSDWLSWQLDLALRAMFRTLPVVFVDAWQMTSCHYSPDNLHPPREVVMNEVDLFLSFVCPQ</sequence>
<evidence type="ECO:0000313" key="6">
    <source>
        <dbReference type="Proteomes" id="UP001044222"/>
    </source>
</evidence>
<keyword evidence="6" id="KW-1185">Reference proteome</keyword>
<dbReference type="Pfam" id="PF06312">
    <property type="entry name" value="Neurexophilin"/>
    <property type="match status" value="1"/>
</dbReference>
<dbReference type="Proteomes" id="UP001044222">
    <property type="component" value="Unassembled WGS sequence"/>
</dbReference>
<accession>A0A9D3S3E6</accession>
<evidence type="ECO:0000256" key="3">
    <source>
        <dbReference type="SAM" id="Phobius"/>
    </source>
</evidence>
<feature type="transmembrane region" description="Helical" evidence="3">
    <location>
        <begin position="12"/>
        <end position="29"/>
    </location>
</feature>
<dbReference type="AlphaFoldDB" id="A0A9D3S3E6"/>
<evidence type="ECO:0000259" key="4">
    <source>
        <dbReference type="Pfam" id="PF24536"/>
    </source>
</evidence>
<proteinExistence type="inferred from homology"/>
<evidence type="ECO:0000256" key="1">
    <source>
        <dbReference type="ARBA" id="ARBA00005431"/>
    </source>
</evidence>
<dbReference type="InterPro" id="IPR014756">
    <property type="entry name" value="Ig_E-set"/>
</dbReference>
<gene>
    <name evidence="5" type="ORF">ANANG_G00072270</name>
</gene>
<dbReference type="Pfam" id="PF24536">
    <property type="entry name" value="NXPE4_C"/>
    <property type="match status" value="1"/>
</dbReference>
<dbReference type="PANTHER" id="PTHR16165">
    <property type="entry name" value="NXPE FAMILY MEMBER"/>
    <property type="match status" value="1"/>
</dbReference>
<evidence type="ECO:0000256" key="2">
    <source>
        <dbReference type="SAM" id="MobiDB-lite"/>
    </source>
</evidence>
<keyword evidence="3" id="KW-0472">Membrane</keyword>
<reference evidence="5" key="1">
    <citation type="submission" date="2021-01" db="EMBL/GenBank/DDBJ databases">
        <title>A chromosome-scale assembly of European eel, Anguilla anguilla.</title>
        <authorList>
            <person name="Henkel C."/>
            <person name="Jong-Raadsen S.A."/>
            <person name="Dufour S."/>
            <person name="Weltzien F.-A."/>
            <person name="Palstra A.P."/>
            <person name="Pelster B."/>
            <person name="Spaink H.P."/>
            <person name="Van Den Thillart G.E."/>
            <person name="Jansen H."/>
            <person name="Zahm M."/>
            <person name="Klopp C."/>
            <person name="Cedric C."/>
            <person name="Louis A."/>
            <person name="Berthelot C."/>
            <person name="Parey E."/>
            <person name="Roest Crollius H."/>
            <person name="Montfort J."/>
            <person name="Robinson-Rechavi M."/>
            <person name="Bucao C."/>
            <person name="Bouchez O."/>
            <person name="Gislard M."/>
            <person name="Lluch J."/>
            <person name="Milhes M."/>
            <person name="Lampietro C."/>
            <person name="Lopez Roques C."/>
            <person name="Donnadieu C."/>
            <person name="Braasch I."/>
            <person name="Desvignes T."/>
            <person name="Postlethwait J."/>
            <person name="Bobe J."/>
            <person name="Guiguen Y."/>
            <person name="Dirks R."/>
        </authorList>
    </citation>
    <scope>NUCLEOTIDE SEQUENCE</scope>
    <source>
        <strain evidence="5">Tag_6206</strain>
        <tissue evidence="5">Liver</tissue>
    </source>
</reference>